<name>A0A7X2Z9M4_9BACL</name>
<dbReference type="InterPro" id="IPR003439">
    <property type="entry name" value="ABC_transporter-like_ATP-bd"/>
</dbReference>
<dbReference type="SUPFAM" id="SSF52540">
    <property type="entry name" value="P-loop containing nucleoside triphosphate hydrolases"/>
    <property type="match status" value="1"/>
</dbReference>
<dbReference type="InterPro" id="IPR003593">
    <property type="entry name" value="AAA+_ATPase"/>
</dbReference>
<dbReference type="InterPro" id="IPR017871">
    <property type="entry name" value="ABC_transporter-like_CS"/>
</dbReference>
<protein>
    <submittedName>
        <fullName evidence="6">ATP-binding cassette domain-containing protein</fullName>
    </submittedName>
</protein>
<dbReference type="PROSITE" id="PS00211">
    <property type="entry name" value="ABC_TRANSPORTER_1"/>
    <property type="match status" value="1"/>
</dbReference>
<dbReference type="PROSITE" id="PS50893">
    <property type="entry name" value="ABC_TRANSPORTER_2"/>
    <property type="match status" value="1"/>
</dbReference>
<evidence type="ECO:0000313" key="6">
    <source>
        <dbReference type="EMBL" id="MUG70879.1"/>
    </source>
</evidence>
<sequence>MIEVAMERVVKRYGARTVLNGIDFQVEPGEWFGILGPNGGGKSTLLQAMAGVEPIDVGTVKLSGKPVGEYSRKALARQVAVLQQDALPPVGFTVQEVVEMGRYPYQNWFGDEAEDAAALVDRVIRWLKLEPLRERPVDALSGGERQRVALGKAMAQQPKLLLLDEPTTFLDIGFQLEMMDRIRLWQKECGMTVVSVLHDLNLAAQYCDRLLLLHEGVIAGIGGAGDVLQEDLLERVYGTRPFVVSHPERGVPQILLAGGVHDE</sequence>
<dbReference type="RefSeq" id="WP_155614535.1">
    <property type="nucleotide sequence ID" value="NZ_WNZX01000006.1"/>
</dbReference>
<keyword evidence="7" id="KW-1185">Reference proteome</keyword>
<comment type="caution">
    <text evidence="6">The sequence shown here is derived from an EMBL/GenBank/DDBJ whole genome shotgun (WGS) entry which is preliminary data.</text>
</comment>
<dbReference type="FunFam" id="3.40.50.300:FF:000134">
    <property type="entry name" value="Iron-enterobactin ABC transporter ATP-binding protein"/>
    <property type="match status" value="1"/>
</dbReference>
<dbReference type="AlphaFoldDB" id="A0A7X2Z9M4"/>
<dbReference type="Pfam" id="PF00005">
    <property type="entry name" value="ABC_tran"/>
    <property type="match status" value="1"/>
</dbReference>
<evidence type="ECO:0000259" key="5">
    <source>
        <dbReference type="PROSITE" id="PS50893"/>
    </source>
</evidence>
<dbReference type="EMBL" id="WNZX01000006">
    <property type="protein sequence ID" value="MUG70879.1"/>
    <property type="molecule type" value="Genomic_DNA"/>
</dbReference>
<evidence type="ECO:0000313" key="7">
    <source>
        <dbReference type="Proteomes" id="UP000450917"/>
    </source>
</evidence>
<evidence type="ECO:0000256" key="3">
    <source>
        <dbReference type="ARBA" id="ARBA00022840"/>
    </source>
</evidence>
<feature type="domain" description="ABC transporter" evidence="5">
    <location>
        <begin position="4"/>
        <end position="240"/>
    </location>
</feature>
<proteinExistence type="predicted"/>
<dbReference type="CDD" id="cd03214">
    <property type="entry name" value="ABC_Iron-Siderophores_B12_Hemin"/>
    <property type="match status" value="1"/>
</dbReference>
<evidence type="ECO:0000256" key="1">
    <source>
        <dbReference type="ARBA" id="ARBA00022448"/>
    </source>
</evidence>
<keyword evidence="4" id="KW-1278">Translocase</keyword>
<keyword evidence="3 6" id="KW-0067">ATP-binding</keyword>
<dbReference type="GO" id="GO:0005524">
    <property type="term" value="F:ATP binding"/>
    <property type="evidence" value="ECO:0007669"/>
    <property type="project" value="UniProtKB-KW"/>
</dbReference>
<dbReference type="Gene3D" id="3.40.50.300">
    <property type="entry name" value="P-loop containing nucleotide triphosphate hydrolases"/>
    <property type="match status" value="1"/>
</dbReference>
<dbReference type="GO" id="GO:0016887">
    <property type="term" value="F:ATP hydrolysis activity"/>
    <property type="evidence" value="ECO:0007669"/>
    <property type="project" value="InterPro"/>
</dbReference>
<gene>
    <name evidence="6" type="ORF">GNP93_09325</name>
</gene>
<keyword evidence="1" id="KW-0813">Transport</keyword>
<keyword evidence="2" id="KW-0547">Nucleotide-binding</keyword>
<dbReference type="PANTHER" id="PTHR42794">
    <property type="entry name" value="HEMIN IMPORT ATP-BINDING PROTEIN HMUV"/>
    <property type="match status" value="1"/>
</dbReference>
<organism evidence="6 7">
    <name type="scientific">Paenibacillus validus</name>
    <dbReference type="NCBI Taxonomy" id="44253"/>
    <lineage>
        <taxon>Bacteria</taxon>
        <taxon>Bacillati</taxon>
        <taxon>Bacillota</taxon>
        <taxon>Bacilli</taxon>
        <taxon>Bacillales</taxon>
        <taxon>Paenibacillaceae</taxon>
        <taxon>Paenibacillus</taxon>
    </lineage>
</organism>
<dbReference type="PANTHER" id="PTHR42794:SF1">
    <property type="entry name" value="HEMIN IMPORT ATP-BINDING PROTEIN HMUV"/>
    <property type="match status" value="1"/>
</dbReference>
<dbReference type="InterPro" id="IPR027417">
    <property type="entry name" value="P-loop_NTPase"/>
</dbReference>
<accession>A0A7X2Z9M4</accession>
<dbReference type="Proteomes" id="UP000450917">
    <property type="component" value="Unassembled WGS sequence"/>
</dbReference>
<evidence type="ECO:0000256" key="2">
    <source>
        <dbReference type="ARBA" id="ARBA00022741"/>
    </source>
</evidence>
<reference evidence="6 7" key="1">
    <citation type="submission" date="2019-11" db="EMBL/GenBank/DDBJ databases">
        <title>Draft genome sequences of five Paenibacillus species of dairy origin.</title>
        <authorList>
            <person name="Olajide A.M."/>
            <person name="Chen S."/>
            <person name="Lapointe G."/>
        </authorList>
    </citation>
    <scope>NUCLEOTIDE SEQUENCE [LARGE SCALE GENOMIC DNA]</scope>
    <source>
        <strain evidence="6 7">2CS3</strain>
    </source>
</reference>
<evidence type="ECO:0000256" key="4">
    <source>
        <dbReference type="ARBA" id="ARBA00022967"/>
    </source>
</evidence>
<dbReference type="SMART" id="SM00382">
    <property type="entry name" value="AAA"/>
    <property type="match status" value="1"/>
</dbReference>